<dbReference type="InterPro" id="IPR027468">
    <property type="entry name" value="Alpha-dystroglycan_domain_2"/>
</dbReference>
<dbReference type="Pfam" id="PF18424">
    <property type="entry name" value="a_DG1_N2"/>
    <property type="match status" value="1"/>
</dbReference>
<organism evidence="5 6">
    <name type="scientific">Cryptotermes secundus</name>
    <dbReference type="NCBI Taxonomy" id="105785"/>
    <lineage>
        <taxon>Eukaryota</taxon>
        <taxon>Metazoa</taxon>
        <taxon>Ecdysozoa</taxon>
        <taxon>Arthropoda</taxon>
        <taxon>Hexapoda</taxon>
        <taxon>Insecta</taxon>
        <taxon>Pterygota</taxon>
        <taxon>Neoptera</taxon>
        <taxon>Polyneoptera</taxon>
        <taxon>Dictyoptera</taxon>
        <taxon>Blattodea</taxon>
        <taxon>Blattoidea</taxon>
        <taxon>Termitoidae</taxon>
        <taxon>Kalotermitidae</taxon>
        <taxon>Cryptotermitinae</taxon>
        <taxon>Cryptotermes</taxon>
    </lineage>
</organism>
<evidence type="ECO:0000256" key="3">
    <source>
        <dbReference type="SAM" id="SignalP"/>
    </source>
</evidence>
<dbReference type="PANTHER" id="PTHR21559">
    <property type="entry name" value="DYSTROGLYCAN-RELATED"/>
    <property type="match status" value="1"/>
</dbReference>
<dbReference type="GO" id="GO:0043236">
    <property type="term" value="F:laminin binding"/>
    <property type="evidence" value="ECO:0007669"/>
    <property type="project" value="TreeGrafter"/>
</dbReference>
<dbReference type="GO" id="GO:0005509">
    <property type="term" value="F:calcium ion binding"/>
    <property type="evidence" value="ECO:0007669"/>
    <property type="project" value="InterPro"/>
</dbReference>
<dbReference type="GO" id="GO:0016011">
    <property type="term" value="C:dystroglycan complex"/>
    <property type="evidence" value="ECO:0007669"/>
    <property type="project" value="TreeGrafter"/>
</dbReference>
<dbReference type="Proteomes" id="UP000235965">
    <property type="component" value="Unassembled WGS sequence"/>
</dbReference>
<comment type="caution">
    <text evidence="5">The sequence shown here is derived from an EMBL/GenBank/DDBJ whole genome shotgun (WGS) entry which is preliminary data.</text>
</comment>
<reference evidence="5 6" key="1">
    <citation type="submission" date="2017-12" db="EMBL/GenBank/DDBJ databases">
        <title>Hemimetabolous genomes reveal molecular basis of termite eusociality.</title>
        <authorList>
            <person name="Harrison M.C."/>
            <person name="Jongepier E."/>
            <person name="Robertson H.M."/>
            <person name="Arning N."/>
            <person name="Bitard-Feildel T."/>
            <person name="Chao H."/>
            <person name="Childers C.P."/>
            <person name="Dinh H."/>
            <person name="Doddapaneni H."/>
            <person name="Dugan S."/>
            <person name="Gowin J."/>
            <person name="Greiner C."/>
            <person name="Han Y."/>
            <person name="Hu H."/>
            <person name="Hughes D.S.T."/>
            <person name="Huylmans A.-K."/>
            <person name="Kemena C."/>
            <person name="Kremer L.P.M."/>
            <person name="Lee S.L."/>
            <person name="Lopez-Ezquerra A."/>
            <person name="Mallet L."/>
            <person name="Monroy-Kuhn J.M."/>
            <person name="Moser A."/>
            <person name="Murali S.C."/>
            <person name="Muzny D.M."/>
            <person name="Otani S."/>
            <person name="Piulachs M.-D."/>
            <person name="Poelchau M."/>
            <person name="Qu J."/>
            <person name="Schaub F."/>
            <person name="Wada-Katsumata A."/>
            <person name="Worley K.C."/>
            <person name="Xie Q."/>
            <person name="Ylla G."/>
            <person name="Poulsen M."/>
            <person name="Gibbs R.A."/>
            <person name="Schal C."/>
            <person name="Richards S."/>
            <person name="Belles X."/>
            <person name="Korb J."/>
            <person name="Bornberg-Bauer E."/>
        </authorList>
    </citation>
    <scope>NUCLEOTIDE SEQUENCE [LARGE SCALE GENOMIC DNA]</scope>
    <source>
        <tissue evidence="5">Whole body</tissue>
    </source>
</reference>
<dbReference type="Gene3D" id="3.30.70.1040">
    <property type="entry name" value="Dystroglycan, domain 2"/>
    <property type="match status" value="1"/>
</dbReference>
<feature type="compositionally biased region" description="Acidic residues" evidence="2">
    <location>
        <begin position="313"/>
        <end position="333"/>
    </location>
</feature>
<evidence type="ECO:0000256" key="2">
    <source>
        <dbReference type="SAM" id="MobiDB-lite"/>
    </source>
</evidence>
<keyword evidence="6" id="KW-1185">Reference proteome</keyword>
<dbReference type="OrthoDB" id="5990676at2759"/>
<dbReference type="SMART" id="SM00736">
    <property type="entry name" value="CADG"/>
    <property type="match status" value="1"/>
</dbReference>
<feature type="compositionally biased region" description="Basic and acidic residues" evidence="2">
    <location>
        <begin position="297"/>
        <end position="310"/>
    </location>
</feature>
<dbReference type="GO" id="GO:0042383">
    <property type="term" value="C:sarcolemma"/>
    <property type="evidence" value="ECO:0007669"/>
    <property type="project" value="UniProtKB-SubCell"/>
</dbReference>
<dbReference type="SUPFAM" id="SSF111006">
    <property type="entry name" value="Dystroglycan, domain 2"/>
    <property type="match status" value="1"/>
</dbReference>
<accession>A0A2J7Q9E6</accession>
<dbReference type="InterPro" id="IPR041631">
    <property type="entry name" value="Alpha_DG1_N2"/>
</dbReference>
<evidence type="ECO:0000256" key="1">
    <source>
        <dbReference type="ARBA" id="ARBA00004135"/>
    </source>
</evidence>
<dbReference type="AlphaFoldDB" id="A0A2J7Q9E6"/>
<evidence type="ECO:0000313" key="6">
    <source>
        <dbReference type="Proteomes" id="UP000235965"/>
    </source>
</evidence>
<dbReference type="EMBL" id="NEVH01016358">
    <property type="protein sequence ID" value="PNF25204.1"/>
    <property type="molecule type" value="Genomic_DNA"/>
</dbReference>
<dbReference type="GO" id="GO:0007411">
    <property type="term" value="P:axon guidance"/>
    <property type="evidence" value="ECO:0007669"/>
    <property type="project" value="TreeGrafter"/>
</dbReference>
<dbReference type="GO" id="GO:0021675">
    <property type="term" value="P:nerve development"/>
    <property type="evidence" value="ECO:0007669"/>
    <property type="project" value="TreeGrafter"/>
</dbReference>
<evidence type="ECO:0000313" key="5">
    <source>
        <dbReference type="EMBL" id="PNF25204.1"/>
    </source>
</evidence>
<dbReference type="GO" id="GO:0002009">
    <property type="term" value="P:morphogenesis of an epithelium"/>
    <property type="evidence" value="ECO:0007669"/>
    <property type="project" value="TreeGrafter"/>
</dbReference>
<dbReference type="SUPFAM" id="SSF49313">
    <property type="entry name" value="Cadherin-like"/>
    <property type="match status" value="1"/>
</dbReference>
<dbReference type="PANTHER" id="PTHR21559:SF21">
    <property type="entry name" value="DYSTROGLYCAN 1"/>
    <property type="match status" value="1"/>
</dbReference>
<sequence>MAASRFWHCCATLGLALALAVTALHSEEDFAFEMTAAEEQEVLNGPIAHPHPLPASSPVQRLWGIPDTVAPLGRLFHMNIPRDAFSGDVDHYEARGPGGTPLPSWIVFDKATGLFEGVPSAQDLGEHYVTVRALGQQSHNWAKDVFSIDVTENSRTEGSKGAVPLVGQHHKVRCSTGEDPTMLIIVMDANFEQLKPKQRVVAIKNLSGFLSLQHDLFQLQPLNGQEDLLADTVVLAGPGNVKKRTNRHSTSIQWQVGCDGHLWKQHMQLVQQLKQQARDGTLSEVLQQPVVGWHVKTEASSAHRERREVGSGDYDEDVDEAEADEDEAAESETEAVPSVHIVPTMPSPVFPEPTASHPHRHHHGEVEPGPSISIMPEVVSNVGYGLPTSPVVYGTILPTPVLVSDFVIIV</sequence>
<gene>
    <name evidence="5" type="ORF">B7P43_G13882</name>
</gene>
<dbReference type="InterPro" id="IPR015919">
    <property type="entry name" value="Cadherin-like_sf"/>
</dbReference>
<feature type="region of interest" description="Disordered" evidence="2">
    <location>
        <begin position="297"/>
        <end position="336"/>
    </location>
</feature>
<protein>
    <recommendedName>
        <fullName evidence="4">Dystroglycan-type cadherin-like domain-containing protein</fullName>
    </recommendedName>
</protein>
<evidence type="ECO:0000259" key="4">
    <source>
        <dbReference type="SMART" id="SM00736"/>
    </source>
</evidence>
<dbReference type="Gene3D" id="2.60.40.10">
    <property type="entry name" value="Immunoglobulins"/>
    <property type="match status" value="1"/>
</dbReference>
<feature type="chain" id="PRO_5014463595" description="Dystroglycan-type cadherin-like domain-containing protein" evidence="3">
    <location>
        <begin position="27"/>
        <end position="410"/>
    </location>
</feature>
<dbReference type="Pfam" id="PF05345">
    <property type="entry name" value="He_PIG"/>
    <property type="match status" value="1"/>
</dbReference>
<dbReference type="InterPro" id="IPR013783">
    <property type="entry name" value="Ig-like_fold"/>
</dbReference>
<dbReference type="CDD" id="cd11303">
    <property type="entry name" value="Dystroglycan_repeat"/>
    <property type="match status" value="1"/>
</dbReference>
<name>A0A2J7Q9E6_9NEOP</name>
<proteinExistence type="predicted"/>
<feature type="domain" description="Dystroglycan-type cadherin-like" evidence="4">
    <location>
        <begin position="64"/>
        <end position="157"/>
    </location>
</feature>
<comment type="subcellular location">
    <subcellularLocation>
        <location evidence="1">Cell membrane</location>
        <location evidence="1">Sarcolemma</location>
    </subcellularLocation>
</comment>
<dbReference type="InterPro" id="IPR006644">
    <property type="entry name" value="Cadg"/>
</dbReference>
<keyword evidence="3" id="KW-0732">Signal</keyword>
<feature type="signal peptide" evidence="3">
    <location>
        <begin position="1"/>
        <end position="26"/>
    </location>
</feature>